<feature type="domain" description="Zinc knuckle CX2CX4HX4C" evidence="2">
    <location>
        <begin position="157"/>
        <end position="203"/>
    </location>
</feature>
<dbReference type="PANTHER" id="PTHR31286:SF178">
    <property type="entry name" value="DUF4283 DOMAIN-CONTAINING PROTEIN"/>
    <property type="match status" value="1"/>
</dbReference>
<keyword evidence="4" id="KW-1185">Reference proteome</keyword>
<name>A0A9Q1JZC3_9CARY</name>
<evidence type="ECO:0000313" key="3">
    <source>
        <dbReference type="EMBL" id="KAJ8434216.1"/>
    </source>
</evidence>
<organism evidence="3 4">
    <name type="scientific">Carnegiea gigantea</name>
    <dbReference type="NCBI Taxonomy" id="171969"/>
    <lineage>
        <taxon>Eukaryota</taxon>
        <taxon>Viridiplantae</taxon>
        <taxon>Streptophyta</taxon>
        <taxon>Embryophyta</taxon>
        <taxon>Tracheophyta</taxon>
        <taxon>Spermatophyta</taxon>
        <taxon>Magnoliopsida</taxon>
        <taxon>eudicotyledons</taxon>
        <taxon>Gunneridae</taxon>
        <taxon>Pentapetalae</taxon>
        <taxon>Caryophyllales</taxon>
        <taxon>Cactineae</taxon>
        <taxon>Cactaceae</taxon>
        <taxon>Cactoideae</taxon>
        <taxon>Echinocereeae</taxon>
        <taxon>Carnegiea</taxon>
    </lineage>
</organism>
<dbReference type="PANTHER" id="PTHR31286">
    <property type="entry name" value="GLYCINE-RICH CELL WALL STRUCTURAL PROTEIN 1.8-LIKE"/>
    <property type="match status" value="1"/>
</dbReference>
<dbReference type="OrthoDB" id="1939268at2759"/>
<dbReference type="AlphaFoldDB" id="A0A9Q1JZC3"/>
<feature type="domain" description="DUF4283" evidence="1">
    <location>
        <begin position="46"/>
        <end position="102"/>
    </location>
</feature>
<proteinExistence type="predicted"/>
<dbReference type="Proteomes" id="UP001153076">
    <property type="component" value="Unassembled WGS sequence"/>
</dbReference>
<dbReference type="EMBL" id="JAKOGI010000492">
    <property type="protein sequence ID" value="KAJ8434216.1"/>
    <property type="molecule type" value="Genomic_DNA"/>
</dbReference>
<evidence type="ECO:0000259" key="2">
    <source>
        <dbReference type="Pfam" id="PF14392"/>
    </source>
</evidence>
<dbReference type="InterPro" id="IPR025836">
    <property type="entry name" value="Zn_knuckle_CX2CX4HX4C"/>
</dbReference>
<accession>A0A9Q1JZC3</accession>
<dbReference type="InterPro" id="IPR025558">
    <property type="entry name" value="DUF4283"/>
</dbReference>
<evidence type="ECO:0000313" key="4">
    <source>
        <dbReference type="Proteomes" id="UP001153076"/>
    </source>
</evidence>
<protein>
    <recommendedName>
        <fullName evidence="5">DUF4283 domain-containing protein</fullName>
    </recommendedName>
</protein>
<dbReference type="InterPro" id="IPR040256">
    <property type="entry name" value="At4g02000-like"/>
</dbReference>
<sequence length="353" mass="40236">MASTLDSALSKMKLTDVKEERLDFDKPLAKNVDTQIALCLMGKLVLKTIKNIWKPQKGVLVSELSKNLFSFQFFSHIDKEAVLNEGPWAFDGHILLLKQLDDSLRRLNFQQLVCDLPMKKNTYAYAKFLGAQLGMLIDVDKEDLLAPSKYSCLKVDVDITKPLHRGMHIKVDGKLKWINLKYIKLPDFCYMCRLLGHVYERCELYNGGTPETDVQYSPKIRGSPIRWKRRGTEDEWKEKRMKLLGLGGGSGSRIRARANGREKQVAPQQLEEGGRRIKPSLVFLLETKLSGQEMKQLKERMLSIPGYEFYGGLDLLGADGVVVTLLSQSLHHVDVSVQLSKDNVCWRFLEIYG</sequence>
<evidence type="ECO:0000259" key="1">
    <source>
        <dbReference type="Pfam" id="PF14111"/>
    </source>
</evidence>
<dbReference type="Pfam" id="PF14111">
    <property type="entry name" value="DUF4283"/>
    <property type="match status" value="1"/>
</dbReference>
<comment type="caution">
    <text evidence="3">The sequence shown here is derived from an EMBL/GenBank/DDBJ whole genome shotgun (WGS) entry which is preliminary data.</text>
</comment>
<dbReference type="Pfam" id="PF14392">
    <property type="entry name" value="zf-CCHC_4"/>
    <property type="match status" value="1"/>
</dbReference>
<gene>
    <name evidence="3" type="ORF">Cgig2_029740</name>
</gene>
<reference evidence="3" key="1">
    <citation type="submission" date="2022-04" db="EMBL/GenBank/DDBJ databases">
        <title>Carnegiea gigantea Genome sequencing and assembly v2.</title>
        <authorList>
            <person name="Copetti D."/>
            <person name="Sanderson M.J."/>
            <person name="Burquez A."/>
            <person name="Wojciechowski M.F."/>
        </authorList>
    </citation>
    <scope>NUCLEOTIDE SEQUENCE</scope>
    <source>
        <strain evidence="3">SGP5-SGP5p</strain>
        <tissue evidence="3">Aerial part</tissue>
    </source>
</reference>
<evidence type="ECO:0008006" key="5">
    <source>
        <dbReference type="Google" id="ProtNLM"/>
    </source>
</evidence>